<feature type="transmembrane region" description="Helical" evidence="2">
    <location>
        <begin position="82"/>
        <end position="106"/>
    </location>
</feature>
<proteinExistence type="predicted"/>
<sequence length="416" mass="43853">MARAAAQIRARTRLDGVNPTSQPAAFEADGLEPEAELQSVLGRSVCTEGVVGFLAMLIGLIARTQYNHLALYSDSRAGAPLVALLIARGSLGFICLGLGAVVWWTQAAVVSERHRNRFVLLLILSSILNLWTAVATCMATARLEEVAYGTNRSLVSAQIGIICFALLADQIFSVVFVVGLWRLGDVVEAERPEQRMNRRQARRAAAAVASGRGTATDMDPDYWDGDERRRAEHTRGTQQHRHHKHRRPDRARRGQLDADGAFDDSRAGATAPHEGAHWPVGSADTPAPHRHGGGASEDDSEGGDDHRVELALALSASEVMHRAAARTQAAGDAGLTPAASALDTPQARGEAAQRARGGAFGAEPRADPRAASEPRAGRGHAPRGGAPGAPHVRSRSSGGAIAVADPHPAASAPPPS</sequence>
<evidence type="ECO:0000313" key="3">
    <source>
        <dbReference type="EMBL" id="KAA0152943.1"/>
    </source>
</evidence>
<dbReference type="Proteomes" id="UP000323011">
    <property type="component" value="Unassembled WGS sequence"/>
</dbReference>
<feature type="transmembrane region" description="Helical" evidence="2">
    <location>
        <begin position="40"/>
        <end position="62"/>
    </location>
</feature>
<feature type="transmembrane region" description="Helical" evidence="2">
    <location>
        <begin position="118"/>
        <end position="143"/>
    </location>
</feature>
<dbReference type="Proteomes" id="UP000324907">
    <property type="component" value="Unassembled WGS sequence"/>
</dbReference>
<evidence type="ECO:0000256" key="1">
    <source>
        <dbReference type="SAM" id="MobiDB-lite"/>
    </source>
</evidence>
<feature type="compositionally biased region" description="Basic and acidic residues" evidence="1">
    <location>
        <begin position="225"/>
        <end position="235"/>
    </location>
</feature>
<feature type="compositionally biased region" description="Low complexity" evidence="1">
    <location>
        <begin position="346"/>
        <end position="363"/>
    </location>
</feature>
<reference evidence="5 6" key="1">
    <citation type="submission" date="2019-07" db="EMBL/GenBank/DDBJ databases">
        <title>Genomes of Cafeteria roenbergensis.</title>
        <authorList>
            <person name="Fischer M.G."/>
            <person name="Hackl T."/>
            <person name="Roman M."/>
        </authorList>
    </citation>
    <scope>NUCLEOTIDE SEQUENCE [LARGE SCALE GENOMIC DNA]</scope>
    <source>
        <strain evidence="3 5">BVI</strain>
        <strain evidence="4 6">RCC970-E3</strain>
    </source>
</reference>
<keyword evidence="2" id="KW-1133">Transmembrane helix</keyword>
<feature type="compositionally biased region" description="Basic residues" evidence="1">
    <location>
        <begin position="238"/>
        <end position="250"/>
    </location>
</feature>
<dbReference type="EMBL" id="VLTL01000027">
    <property type="protein sequence ID" value="KAA0168681.1"/>
    <property type="molecule type" value="Genomic_DNA"/>
</dbReference>
<gene>
    <name evidence="4" type="ORF">FNF28_02420</name>
    <name evidence="3" type="ORF">FNF29_03467</name>
</gene>
<keyword evidence="2" id="KW-0472">Membrane</keyword>
<feature type="region of interest" description="Disordered" evidence="1">
    <location>
        <begin position="328"/>
        <end position="416"/>
    </location>
</feature>
<organism evidence="4 6">
    <name type="scientific">Cafeteria roenbergensis</name>
    <name type="common">Marine flagellate</name>
    <dbReference type="NCBI Taxonomy" id="33653"/>
    <lineage>
        <taxon>Eukaryota</taxon>
        <taxon>Sar</taxon>
        <taxon>Stramenopiles</taxon>
        <taxon>Bigyra</taxon>
        <taxon>Opalozoa</taxon>
        <taxon>Bicosoecida</taxon>
        <taxon>Cafeteriaceae</taxon>
        <taxon>Cafeteria</taxon>
    </lineage>
</organism>
<protein>
    <submittedName>
        <fullName evidence="4">Uncharacterized protein</fullName>
    </submittedName>
</protein>
<evidence type="ECO:0000256" key="2">
    <source>
        <dbReference type="SAM" id="Phobius"/>
    </source>
</evidence>
<feature type="compositionally biased region" description="Low complexity" evidence="1">
    <location>
        <begin position="400"/>
        <end position="410"/>
    </location>
</feature>
<evidence type="ECO:0000313" key="4">
    <source>
        <dbReference type="EMBL" id="KAA0168681.1"/>
    </source>
</evidence>
<accession>A0A5A8DY66</accession>
<dbReference type="AlphaFoldDB" id="A0A5A8DY66"/>
<dbReference type="EMBL" id="VLTN01000018">
    <property type="protein sequence ID" value="KAA0152943.1"/>
    <property type="molecule type" value="Genomic_DNA"/>
</dbReference>
<keyword evidence="2" id="KW-0812">Transmembrane</keyword>
<keyword evidence="5" id="KW-1185">Reference proteome</keyword>
<comment type="caution">
    <text evidence="4">The sequence shown here is derived from an EMBL/GenBank/DDBJ whole genome shotgun (WGS) entry which is preliminary data.</text>
</comment>
<feature type="compositionally biased region" description="Basic and acidic residues" evidence="1">
    <location>
        <begin position="364"/>
        <end position="376"/>
    </location>
</feature>
<feature type="transmembrane region" description="Helical" evidence="2">
    <location>
        <begin position="155"/>
        <end position="181"/>
    </location>
</feature>
<evidence type="ECO:0000313" key="6">
    <source>
        <dbReference type="Proteomes" id="UP000324907"/>
    </source>
</evidence>
<feature type="compositionally biased region" description="Low complexity" evidence="1">
    <location>
        <begin position="203"/>
        <end position="215"/>
    </location>
</feature>
<feature type="region of interest" description="Disordered" evidence="1">
    <location>
        <begin position="192"/>
        <end position="305"/>
    </location>
</feature>
<name>A0A5A8DY66_CAFRO</name>
<evidence type="ECO:0000313" key="5">
    <source>
        <dbReference type="Proteomes" id="UP000323011"/>
    </source>
</evidence>